<dbReference type="Proteomes" id="UP001176941">
    <property type="component" value="Chromosome X"/>
</dbReference>
<proteinExistence type="predicted"/>
<reference evidence="1" key="1">
    <citation type="submission" date="2023-04" db="EMBL/GenBank/DDBJ databases">
        <authorList>
            <consortium name="ELIXIR-Norway"/>
        </authorList>
    </citation>
    <scope>NUCLEOTIDE SEQUENCE [LARGE SCALE GENOMIC DNA]</scope>
</reference>
<gene>
    <name evidence="1" type="ORF">MRATA1EN1_LOCUS29596</name>
</gene>
<sequence length="115" mass="13150">MVLHCQECICSYGPDRMSDTSTIPPMWTQEGGLPAFAYSHLGQICKACFACQSLCLFELFFFLLCPNSFLSKQSERNKSLKQFFFFFKADCVCSVGVPFWDQMLGKIVKMDKKAR</sequence>
<evidence type="ECO:0000313" key="2">
    <source>
        <dbReference type="Proteomes" id="UP001176941"/>
    </source>
</evidence>
<dbReference type="EMBL" id="OX460343">
    <property type="protein sequence ID" value="CAI9180634.1"/>
    <property type="molecule type" value="Genomic_DNA"/>
</dbReference>
<organism evidence="1 2">
    <name type="scientific">Rangifer tarandus platyrhynchus</name>
    <name type="common">Svalbard reindeer</name>
    <dbReference type="NCBI Taxonomy" id="3082113"/>
    <lineage>
        <taxon>Eukaryota</taxon>
        <taxon>Metazoa</taxon>
        <taxon>Chordata</taxon>
        <taxon>Craniata</taxon>
        <taxon>Vertebrata</taxon>
        <taxon>Euteleostomi</taxon>
        <taxon>Mammalia</taxon>
        <taxon>Eutheria</taxon>
        <taxon>Laurasiatheria</taxon>
        <taxon>Artiodactyla</taxon>
        <taxon>Ruminantia</taxon>
        <taxon>Pecora</taxon>
        <taxon>Cervidae</taxon>
        <taxon>Odocoileinae</taxon>
        <taxon>Rangifer</taxon>
    </lineage>
</organism>
<keyword evidence="2" id="KW-1185">Reference proteome</keyword>
<name>A0ABN9A3U8_RANTA</name>
<protein>
    <submittedName>
        <fullName evidence="1">Uncharacterized protein</fullName>
    </submittedName>
</protein>
<evidence type="ECO:0000313" key="1">
    <source>
        <dbReference type="EMBL" id="CAI9180634.1"/>
    </source>
</evidence>
<accession>A0ABN9A3U8</accession>